<dbReference type="PANTHER" id="PTHR19134:SF562">
    <property type="entry name" value="PROTEIN-TYROSINE-PHOSPHATASE"/>
    <property type="match status" value="1"/>
</dbReference>
<keyword evidence="11" id="KW-0472">Membrane</keyword>
<reference evidence="16 17" key="1">
    <citation type="submission" date="2020-06" db="EMBL/GenBank/DDBJ databases">
        <authorList>
            <person name="Li R."/>
            <person name="Bekaert M."/>
        </authorList>
    </citation>
    <scope>NUCLEOTIDE SEQUENCE [LARGE SCALE GENOMIC DNA]</scope>
    <source>
        <strain evidence="17">wild</strain>
    </source>
</reference>
<keyword evidence="5" id="KW-0904">Protein phosphatase</keyword>
<evidence type="ECO:0000256" key="1">
    <source>
        <dbReference type="ARBA" id="ARBA00009580"/>
    </source>
</evidence>
<feature type="domain" description="Kringle" evidence="14">
    <location>
        <begin position="133"/>
        <end position="195"/>
    </location>
</feature>
<feature type="domain" description="Sushi" evidence="15">
    <location>
        <begin position="198"/>
        <end position="257"/>
    </location>
</feature>
<dbReference type="InterPro" id="IPR035976">
    <property type="entry name" value="Sushi/SCR/CCP_sf"/>
</dbReference>
<proteinExistence type="inferred from homology"/>
<feature type="domain" description="Kringle" evidence="14">
    <location>
        <begin position="264"/>
        <end position="333"/>
    </location>
</feature>
<dbReference type="Pfam" id="PF00102">
    <property type="entry name" value="Y_phosphatase"/>
    <property type="match status" value="2"/>
</dbReference>
<evidence type="ECO:0000256" key="4">
    <source>
        <dbReference type="ARBA" id="ARBA00022801"/>
    </source>
</evidence>
<dbReference type="PROSITE" id="PS50923">
    <property type="entry name" value="SUSHI"/>
    <property type="match status" value="5"/>
</dbReference>
<feature type="domain" description="Tyrosine-protein phosphatase" evidence="12">
    <location>
        <begin position="1059"/>
        <end position="1316"/>
    </location>
</feature>
<dbReference type="InterPro" id="IPR029021">
    <property type="entry name" value="Prot-tyrosine_phosphatase-like"/>
</dbReference>
<dbReference type="InterPro" id="IPR013806">
    <property type="entry name" value="Kringle-like"/>
</dbReference>
<dbReference type="SMART" id="SM00032">
    <property type="entry name" value="CCP"/>
    <property type="match status" value="5"/>
</dbReference>
<feature type="domain" description="Kringle" evidence="14">
    <location>
        <begin position="343"/>
        <end position="405"/>
    </location>
</feature>
<feature type="transmembrane region" description="Helical" evidence="11">
    <location>
        <begin position="656"/>
        <end position="677"/>
    </location>
</feature>
<keyword evidence="4 16" id="KW-0378">Hydrolase</keyword>
<evidence type="ECO:0000256" key="6">
    <source>
        <dbReference type="ARBA" id="ARBA00023157"/>
    </source>
</evidence>
<evidence type="ECO:0000256" key="2">
    <source>
        <dbReference type="ARBA" id="ARBA00013064"/>
    </source>
</evidence>
<protein>
    <recommendedName>
        <fullName evidence="2">protein-tyrosine-phosphatase</fullName>
        <ecNumber evidence="2">3.1.3.48</ecNumber>
    </recommendedName>
</protein>
<evidence type="ECO:0000256" key="7">
    <source>
        <dbReference type="ARBA" id="ARBA00051722"/>
    </source>
</evidence>
<dbReference type="SMART" id="SM00404">
    <property type="entry name" value="PTPc_motif"/>
    <property type="match status" value="2"/>
</dbReference>
<organism evidence="16 17">
    <name type="scientific">Mytilus coruscus</name>
    <name type="common">Sea mussel</name>
    <dbReference type="NCBI Taxonomy" id="42192"/>
    <lineage>
        <taxon>Eukaryota</taxon>
        <taxon>Metazoa</taxon>
        <taxon>Spiralia</taxon>
        <taxon>Lophotrochozoa</taxon>
        <taxon>Mollusca</taxon>
        <taxon>Bivalvia</taxon>
        <taxon>Autobranchia</taxon>
        <taxon>Pteriomorphia</taxon>
        <taxon>Mytilida</taxon>
        <taxon>Mytiloidea</taxon>
        <taxon>Mytilidae</taxon>
        <taxon>Mytilinae</taxon>
        <taxon>Mytilus</taxon>
    </lineage>
</organism>
<evidence type="ECO:0000313" key="16">
    <source>
        <dbReference type="EMBL" id="CAC5356340.1"/>
    </source>
</evidence>
<dbReference type="InterPro" id="IPR000436">
    <property type="entry name" value="Sushi_SCR_CCP_dom"/>
</dbReference>
<dbReference type="PROSITE" id="PS50070">
    <property type="entry name" value="KRINGLE_2"/>
    <property type="match status" value="4"/>
</dbReference>
<keyword evidence="6 9" id="KW-1015">Disulfide bond</keyword>
<dbReference type="Gene3D" id="2.10.70.10">
    <property type="entry name" value="Complement Module, domain 1"/>
    <property type="match status" value="5"/>
</dbReference>
<dbReference type="SMART" id="SM00194">
    <property type="entry name" value="PTPc"/>
    <property type="match status" value="2"/>
</dbReference>
<dbReference type="PROSITE" id="PS50055">
    <property type="entry name" value="TYR_PHOSPHATASE_PTP"/>
    <property type="match status" value="2"/>
</dbReference>
<dbReference type="Pfam" id="PF00084">
    <property type="entry name" value="Sushi"/>
    <property type="match status" value="5"/>
</dbReference>
<dbReference type="Gene3D" id="2.40.20.10">
    <property type="entry name" value="Plasminogen Kringle 4"/>
    <property type="match status" value="4"/>
</dbReference>
<dbReference type="InterPro" id="IPR000242">
    <property type="entry name" value="PTP_cat"/>
</dbReference>
<feature type="domain" description="Tyrosine-protein phosphatase" evidence="12">
    <location>
        <begin position="772"/>
        <end position="1027"/>
    </location>
</feature>
<feature type="domain" description="Sushi" evidence="15">
    <location>
        <begin position="528"/>
        <end position="585"/>
    </location>
</feature>
<evidence type="ECO:0000256" key="8">
    <source>
        <dbReference type="PROSITE-ProRule" id="PRU00121"/>
    </source>
</evidence>
<feature type="region of interest" description="Disordered" evidence="10">
    <location>
        <begin position="709"/>
        <end position="734"/>
    </location>
</feature>
<evidence type="ECO:0000256" key="10">
    <source>
        <dbReference type="SAM" id="MobiDB-lite"/>
    </source>
</evidence>
<dbReference type="InterPro" id="IPR016130">
    <property type="entry name" value="Tyr_Pase_AS"/>
</dbReference>
<feature type="domain" description="Tyrosine specific protein phosphatases" evidence="13">
    <location>
        <begin position="1232"/>
        <end position="1307"/>
    </location>
</feature>
<dbReference type="CDD" id="cd00033">
    <property type="entry name" value="CCP"/>
    <property type="match status" value="5"/>
</dbReference>
<evidence type="ECO:0000256" key="11">
    <source>
        <dbReference type="SAM" id="Phobius"/>
    </source>
</evidence>
<dbReference type="InterPro" id="IPR003595">
    <property type="entry name" value="Tyr_Pase_cat"/>
</dbReference>
<keyword evidence="3 8" id="KW-0420">Kringle</keyword>
<dbReference type="FunFam" id="3.90.190.10:FF:000062">
    <property type="entry name" value="Receptor-type tyrosine-protein phosphatase kappa"/>
    <property type="match status" value="1"/>
</dbReference>
<dbReference type="EMBL" id="CACVKT020000154">
    <property type="protein sequence ID" value="CAC5356340.1"/>
    <property type="molecule type" value="Genomic_DNA"/>
</dbReference>
<dbReference type="SUPFAM" id="SSF52799">
    <property type="entry name" value="(Phosphotyrosine protein) phosphatases II"/>
    <property type="match status" value="2"/>
</dbReference>
<evidence type="ECO:0000256" key="3">
    <source>
        <dbReference type="ARBA" id="ARBA00022572"/>
    </source>
</evidence>
<comment type="similarity">
    <text evidence="1">Belongs to the protein-tyrosine phosphatase family.</text>
</comment>
<dbReference type="InterPro" id="IPR050348">
    <property type="entry name" value="Protein-Tyr_Phosphatase"/>
</dbReference>
<dbReference type="Proteomes" id="UP000507470">
    <property type="component" value="Unassembled WGS sequence"/>
</dbReference>
<feature type="domain" description="Sushi" evidence="15">
    <location>
        <begin position="408"/>
        <end position="467"/>
    </location>
</feature>
<feature type="domain" description="Sushi" evidence="15">
    <location>
        <begin position="468"/>
        <end position="527"/>
    </location>
</feature>
<evidence type="ECO:0000256" key="9">
    <source>
        <dbReference type="PROSITE-ProRule" id="PRU00302"/>
    </source>
</evidence>
<comment type="catalytic activity">
    <reaction evidence="7">
        <text>O-phospho-L-tyrosyl-[protein] + H2O = L-tyrosyl-[protein] + phosphate</text>
        <dbReference type="Rhea" id="RHEA:10684"/>
        <dbReference type="Rhea" id="RHEA-COMP:10136"/>
        <dbReference type="Rhea" id="RHEA-COMP:20101"/>
        <dbReference type="ChEBI" id="CHEBI:15377"/>
        <dbReference type="ChEBI" id="CHEBI:43474"/>
        <dbReference type="ChEBI" id="CHEBI:46858"/>
        <dbReference type="ChEBI" id="CHEBI:61978"/>
        <dbReference type="EC" id="3.1.3.48"/>
    </reaction>
</comment>
<name>A0A6J7ZUE0_MYTCO</name>
<evidence type="ECO:0000259" key="13">
    <source>
        <dbReference type="PROSITE" id="PS50056"/>
    </source>
</evidence>
<feature type="compositionally biased region" description="Polar residues" evidence="10">
    <location>
        <begin position="709"/>
        <end position="730"/>
    </location>
</feature>
<feature type="disulfide bond" evidence="9">
    <location>
        <begin position="498"/>
        <end position="525"/>
    </location>
</feature>
<dbReference type="PROSITE" id="PS50056">
    <property type="entry name" value="TYR_PHOSPHATASE_2"/>
    <property type="match status" value="2"/>
</dbReference>
<dbReference type="SUPFAM" id="SSF57440">
    <property type="entry name" value="Kringle-like"/>
    <property type="match status" value="4"/>
</dbReference>
<keyword evidence="11" id="KW-0812">Transmembrane</keyword>
<dbReference type="PRINTS" id="PR00700">
    <property type="entry name" value="PRTYPHPHTASE"/>
</dbReference>
<keyword evidence="17" id="KW-1185">Reference proteome</keyword>
<dbReference type="Pfam" id="PF00051">
    <property type="entry name" value="Kringle"/>
    <property type="match status" value="1"/>
</dbReference>
<dbReference type="Gene3D" id="3.90.190.10">
    <property type="entry name" value="Protein tyrosine phosphatase superfamily"/>
    <property type="match status" value="2"/>
</dbReference>
<dbReference type="GO" id="GO:0004725">
    <property type="term" value="F:protein tyrosine phosphatase activity"/>
    <property type="evidence" value="ECO:0007669"/>
    <property type="project" value="UniProtKB-EC"/>
</dbReference>
<evidence type="ECO:0000259" key="14">
    <source>
        <dbReference type="PROSITE" id="PS50070"/>
    </source>
</evidence>
<dbReference type="OrthoDB" id="10298643at2759"/>
<dbReference type="InterPro" id="IPR000001">
    <property type="entry name" value="Kringle"/>
</dbReference>
<accession>A0A6J7ZUE0</accession>
<feature type="domain" description="Sushi" evidence="15">
    <location>
        <begin position="586"/>
        <end position="643"/>
    </location>
</feature>
<dbReference type="SUPFAM" id="SSF57535">
    <property type="entry name" value="Complement control module/SCR domain"/>
    <property type="match status" value="5"/>
</dbReference>
<dbReference type="FunFam" id="3.90.190.10:FF:000102">
    <property type="entry name" value="Receptor-type tyrosine-protein phosphatase"/>
    <property type="match status" value="1"/>
</dbReference>
<dbReference type="SMART" id="SM00130">
    <property type="entry name" value="KR"/>
    <property type="match status" value="4"/>
</dbReference>
<evidence type="ECO:0000313" key="17">
    <source>
        <dbReference type="Proteomes" id="UP000507470"/>
    </source>
</evidence>
<dbReference type="PROSITE" id="PS00383">
    <property type="entry name" value="TYR_PHOSPHATASE_1"/>
    <property type="match status" value="1"/>
</dbReference>
<dbReference type="PANTHER" id="PTHR19134">
    <property type="entry name" value="RECEPTOR-TYPE TYROSINE-PROTEIN PHOSPHATASE"/>
    <property type="match status" value="1"/>
</dbReference>
<keyword evidence="11" id="KW-1133">Transmembrane helix</keyword>
<evidence type="ECO:0000256" key="5">
    <source>
        <dbReference type="ARBA" id="ARBA00022912"/>
    </source>
</evidence>
<feature type="disulfide bond" evidence="9">
    <location>
        <begin position="438"/>
        <end position="465"/>
    </location>
</feature>
<dbReference type="CDD" id="cd00047">
    <property type="entry name" value="PTPc"/>
    <property type="match status" value="2"/>
</dbReference>
<gene>
    <name evidence="16" type="ORF">MCOR_556</name>
</gene>
<feature type="domain" description="Tyrosine specific protein phosphatases" evidence="13">
    <location>
        <begin position="944"/>
        <end position="1018"/>
    </location>
</feature>
<evidence type="ECO:0000259" key="15">
    <source>
        <dbReference type="PROSITE" id="PS50923"/>
    </source>
</evidence>
<sequence length="1327" mass="151166">MEIELLPLVCNTSDDNNSVNNTSVDMTLVYLVIVTFCWYVGYQTLCEEINCYNRYTKGSNYLRNISKTTGVPCLKWNMVHSPSVNYHEDHNYCRNPLPSEVDRPFCYTRAADFDFEKCDIPVCDCRNSTIDHSYSGKKNVTRTGNECIHWRSASSHTTQEDNYCRTPAKDTYNVDGPWCYIDNSGSQETCNVPVCDGAQCPDLSVRPNLISKEGRITFKYGEKAVLTCKAGYKLKKPTTLTCLQSGNWNDTLPYCEEVTCYNKYNRGENYVGNVSKTLSGEPCLNWKVVNSIHVKIHENHTYCRNILSSGVEKPFCYTRAADFAFSTCIIPVCDCRKATSDLNYDGNITITRNGHTCIHWNKAVNYQSQQENYCRTPASDPYNDNGPWCYFDMKGGRDSCNVPICDGASCPDLSLRSHLHTQDNKDSYRYGETVNLVCETGYKLNGLRNLSCQESGYWSNSIPTCEVVTCHGFPNELHQNWHPNKPLYVYNDNVTFTCDEGYELSSSTNSTCQSDGKWSTVQPNCTGVLCSSIPHIEFMLPQNSKEYSFPSSVNISCKEGYQIKGPRMLQCQTNGSWSSPPICTGVLCSSIPHIEYMLPQTSNKYSFPSSVNISCKEGYQIKGPTMLQCQTNGNWSSSPICTEIIQRPSTSPLTSVVGGLGALLALVLIIVVVVVVIRRSSTKGKPKSVKRKQSSKDINNPEVYAQVSKTGATDGSRLSNQITTNGATNDNQDEEKREYYSFAGDLNISETAISINDFYDYVDKGRGNKGPIEKEFEKLKKHHLKETKTASLTENISKNKYKNVFPYDETRVILDIQPGKAASDYINASFINGYGQVKKYIAAQGPLEPTINDFWRMIWQYDCGKIVMLTNVFELGKQKCKQYWPDPESKTKKYGSTEILLIDEDVYSDFTIRTLKIVKENHGKTVKQFHFTAWPDKDVPKYASSIVHFRHKVFSSKVSPNGPIIIHCSAGIGRTGTFIALDCIVNEANDLKYIDVFKCVETLRRQRVSMVQTARQYVFLHEAILEAVMCPNSGIPSKDFPDLYKELLLHDSSRNKTKLQVEYQRMNAMCEKHEDDVFDKGKIPENRTKNRDSTILPVEYEMPILSTFVEGHNEYINAVFLPGYKNKKAFIVTQLPLEHTKIDLWRLVYDHNIQTIVMLKQVKVDTDAYWPENQETPIQIGAFKIELTAMESKPFCNCLHLTLKYKTWDERSLVIYQAKFWDDNDVVPNSKEDLFNLLFEVENKSNNGDNSPILVHCLNGCDKSGLYCVLATVLERLRIEQDIDIQHIIKQTRNRRPQIILNYEQFRFIYDAVLEYLKQFETYSNFQ</sequence>
<keyword evidence="9" id="KW-0768">Sushi</keyword>
<evidence type="ECO:0000259" key="12">
    <source>
        <dbReference type="PROSITE" id="PS50055"/>
    </source>
</evidence>
<feature type="domain" description="Kringle" evidence="14">
    <location>
        <begin position="68"/>
        <end position="123"/>
    </location>
</feature>
<feature type="disulfide bond" evidence="9">
    <location>
        <begin position="228"/>
        <end position="255"/>
    </location>
</feature>
<dbReference type="InterPro" id="IPR038178">
    <property type="entry name" value="Kringle_sf"/>
</dbReference>
<dbReference type="InterPro" id="IPR000387">
    <property type="entry name" value="Tyr_Pase_dom"/>
</dbReference>
<dbReference type="EC" id="3.1.3.48" evidence="2"/>
<comment type="caution">
    <text evidence="8">Lacks conserved residue(s) required for the propagation of feature annotation.</text>
</comment>